<feature type="compositionally biased region" description="Low complexity" evidence="1">
    <location>
        <begin position="428"/>
        <end position="437"/>
    </location>
</feature>
<protein>
    <submittedName>
        <fullName evidence="4 5">Enolase-phosphatase E1-like isoform X1</fullName>
    </submittedName>
</protein>
<sequence>MADSVTEAVTSAPAGEPGEVAARGKDALEKRPKQDNRHTLHNGAPTPAVLPNDVLGFLEVAMPGTFPADAAGGTPVVTATQEANESVSVVSQITKEPTNAPKVVETQVTQKHTGETQETPVHKKAPVTKPDTSSVGLSPEVLNFLDLTLLGVAEPEMTEDGSQAAPATPDTPEPNVTTSYTVRDRVPQASSAASVEPKIADEVVVQDMAEEAATARQEIPPQITQPAVDVTVKVTPTTVKAEEEEAKAEVQKTEAAAEDGRVAAEVDLEEVSELAVEEVNMAQEVVYQEELAAVQTVPQAQEDVHKEKEAPKVEVEDIAPAKTAEPEEKPPVAVVEEPVTEVTESAAEVDKTAKEVTELAAEVEKPAKEVKETTAEVTTEPGAEVKEPAAAEVTESTAKPATEVTESAAEAKEPTTEVEEPATEAEEAAAVTITENASEPEKTQAEAVEEAAPTADADKAKKSPVAANTEWTEEQVKEWSKEGYVPMVKNMFLPSTMPVLPSPLFYIGVGALAILVFYLTESPIMALMTLVLVLVLILLARLFYLYRLHGRCAEESAGKKKSE</sequence>
<feature type="compositionally biased region" description="Acidic residues" evidence="1">
    <location>
        <begin position="416"/>
        <end position="427"/>
    </location>
</feature>
<dbReference type="KEGG" id="bbel:109474008"/>
<feature type="region of interest" description="Disordered" evidence="1">
    <location>
        <begin position="297"/>
        <end position="469"/>
    </location>
</feature>
<dbReference type="GeneID" id="109474008"/>
<dbReference type="AlphaFoldDB" id="A0A6P4ZJI2"/>
<feature type="region of interest" description="Disordered" evidence="1">
    <location>
        <begin position="110"/>
        <end position="135"/>
    </location>
</feature>
<accession>A0A6P4ZJI2</accession>
<keyword evidence="3" id="KW-1185">Reference proteome</keyword>
<gene>
    <name evidence="4 5" type="primary">LOC109474008</name>
</gene>
<feature type="transmembrane region" description="Helical" evidence="2">
    <location>
        <begin position="524"/>
        <end position="544"/>
    </location>
</feature>
<organism evidence="3 5">
    <name type="scientific">Branchiostoma belcheri</name>
    <name type="common">Amphioxus</name>
    <dbReference type="NCBI Taxonomy" id="7741"/>
    <lineage>
        <taxon>Eukaryota</taxon>
        <taxon>Metazoa</taxon>
        <taxon>Chordata</taxon>
        <taxon>Cephalochordata</taxon>
        <taxon>Leptocardii</taxon>
        <taxon>Amphioxiformes</taxon>
        <taxon>Branchiostomatidae</taxon>
        <taxon>Branchiostoma</taxon>
    </lineage>
</organism>
<feature type="compositionally biased region" description="Polar residues" evidence="1">
    <location>
        <begin position="110"/>
        <end position="119"/>
    </location>
</feature>
<evidence type="ECO:0000313" key="3">
    <source>
        <dbReference type="Proteomes" id="UP000515135"/>
    </source>
</evidence>
<evidence type="ECO:0000313" key="4">
    <source>
        <dbReference type="RefSeq" id="XP_019629765.1"/>
    </source>
</evidence>
<feature type="compositionally biased region" description="Basic and acidic residues" evidence="1">
    <location>
        <begin position="348"/>
        <end position="374"/>
    </location>
</feature>
<feature type="transmembrane region" description="Helical" evidence="2">
    <location>
        <begin position="499"/>
        <end position="518"/>
    </location>
</feature>
<name>A0A6P4ZJI2_BRABE</name>
<feature type="compositionally biased region" description="Basic and acidic residues" evidence="1">
    <location>
        <begin position="22"/>
        <end position="38"/>
    </location>
</feature>
<dbReference type="Proteomes" id="UP000515135">
    <property type="component" value="Unplaced"/>
</dbReference>
<reference evidence="4 5" key="1">
    <citation type="submission" date="2025-04" db="UniProtKB">
        <authorList>
            <consortium name="RefSeq"/>
        </authorList>
    </citation>
    <scope>IDENTIFICATION</scope>
    <source>
        <tissue evidence="4 5">Gonad</tissue>
    </source>
</reference>
<feature type="compositionally biased region" description="Basic and acidic residues" evidence="1">
    <location>
        <begin position="302"/>
        <end position="315"/>
    </location>
</feature>
<keyword evidence="2" id="KW-0472">Membrane</keyword>
<evidence type="ECO:0000256" key="1">
    <source>
        <dbReference type="SAM" id="MobiDB-lite"/>
    </source>
</evidence>
<evidence type="ECO:0000313" key="5">
    <source>
        <dbReference type="RefSeq" id="XP_019629766.1"/>
    </source>
</evidence>
<dbReference type="RefSeq" id="XP_019629766.1">
    <property type="nucleotide sequence ID" value="XM_019774207.1"/>
</dbReference>
<evidence type="ECO:0000256" key="2">
    <source>
        <dbReference type="SAM" id="Phobius"/>
    </source>
</evidence>
<keyword evidence="2" id="KW-1133">Transmembrane helix</keyword>
<proteinExistence type="predicted"/>
<dbReference type="RefSeq" id="XP_019629765.1">
    <property type="nucleotide sequence ID" value="XM_019774206.1"/>
</dbReference>
<feature type="compositionally biased region" description="Low complexity" evidence="1">
    <location>
        <begin position="331"/>
        <end position="346"/>
    </location>
</feature>
<dbReference type="OrthoDB" id="10050789at2759"/>
<keyword evidence="2" id="KW-0812">Transmembrane</keyword>
<feature type="region of interest" description="Disordered" evidence="1">
    <location>
        <begin position="1"/>
        <end position="48"/>
    </location>
</feature>